<dbReference type="EMBL" id="JAQMTI010000221">
    <property type="protein sequence ID" value="MDB9443138.1"/>
    <property type="molecule type" value="Genomic_DNA"/>
</dbReference>
<sequence>MTENQKSNSKLDEVTTITQGLAVGYIVDQPGEWEFSSYLEYAELGLGKIPKIDYIKMHIEEESAYQQFLLDYNLPNGIGFKRLLLDD</sequence>
<dbReference type="RefSeq" id="WP_272110727.1">
    <property type="nucleotide sequence ID" value="NZ_JAQMTI010000221.1"/>
</dbReference>
<gene>
    <name evidence="1" type="ORF">PN497_17470</name>
</gene>
<protein>
    <submittedName>
        <fullName evidence="1">Uncharacterized protein</fullName>
    </submittedName>
</protein>
<evidence type="ECO:0000313" key="2">
    <source>
        <dbReference type="Proteomes" id="UP001211711"/>
    </source>
</evidence>
<comment type="caution">
    <text evidence="1">The sequence shown here is derived from an EMBL/GenBank/DDBJ whole genome shotgun (WGS) entry which is preliminary data.</text>
</comment>
<dbReference type="Proteomes" id="UP001211711">
    <property type="component" value="Unassembled WGS sequence"/>
</dbReference>
<organism evidence="1 2">
    <name type="scientific">Sphaerospermopsis kisseleviana CS-549</name>
    <dbReference type="NCBI Taxonomy" id="3021783"/>
    <lineage>
        <taxon>Bacteria</taxon>
        <taxon>Bacillati</taxon>
        <taxon>Cyanobacteriota</taxon>
        <taxon>Cyanophyceae</taxon>
        <taxon>Nostocales</taxon>
        <taxon>Aphanizomenonaceae</taxon>
        <taxon>Sphaerospermopsis</taxon>
        <taxon>Sphaerospermopsis kisseleviana</taxon>
    </lineage>
</organism>
<evidence type="ECO:0000313" key="1">
    <source>
        <dbReference type="EMBL" id="MDB9443138.1"/>
    </source>
</evidence>
<proteinExistence type="predicted"/>
<reference evidence="1 2" key="1">
    <citation type="submission" date="2023-01" db="EMBL/GenBank/DDBJ databases">
        <title>Genomes from the Australian National Cyanobacteria Reference Collection.</title>
        <authorList>
            <person name="Willis A."/>
            <person name="Lee E.M.F."/>
        </authorList>
    </citation>
    <scope>NUCLEOTIDE SEQUENCE [LARGE SCALE GENOMIC DNA]</scope>
    <source>
        <strain evidence="1 2">CS-549</strain>
    </source>
</reference>
<keyword evidence="2" id="KW-1185">Reference proteome</keyword>
<accession>A0ABT4ZWL0</accession>
<name>A0ABT4ZWL0_9CYAN</name>